<evidence type="ECO:0000256" key="6">
    <source>
        <dbReference type="ARBA" id="ARBA00023014"/>
    </source>
</evidence>
<dbReference type="PROSITE" id="PS00570">
    <property type="entry name" value="RING_HYDROXYL_ALPHA"/>
    <property type="match status" value="1"/>
</dbReference>
<organism evidence="9 10">
    <name type="scientific">Bacillus aerolatus</name>
    <dbReference type="NCBI Taxonomy" id="2653354"/>
    <lineage>
        <taxon>Bacteria</taxon>
        <taxon>Bacillati</taxon>
        <taxon>Bacillota</taxon>
        <taxon>Bacilli</taxon>
        <taxon>Bacillales</taxon>
        <taxon>Bacillaceae</taxon>
        <taxon>Bacillus</taxon>
    </lineage>
</organism>
<comment type="caution">
    <text evidence="9">The sequence shown here is derived from an EMBL/GenBank/DDBJ whole genome shotgun (WGS) entry which is preliminary data.</text>
</comment>
<dbReference type="SUPFAM" id="SSF50022">
    <property type="entry name" value="ISP domain"/>
    <property type="match status" value="1"/>
</dbReference>
<dbReference type="InterPro" id="IPR015879">
    <property type="entry name" value="Ring_hydroxy_dOase_asu_C_dom"/>
</dbReference>
<dbReference type="GO" id="GO:0051537">
    <property type="term" value="F:2 iron, 2 sulfur cluster binding"/>
    <property type="evidence" value="ECO:0007669"/>
    <property type="project" value="UniProtKB-KW"/>
</dbReference>
<feature type="domain" description="Rieske" evidence="8">
    <location>
        <begin position="41"/>
        <end position="149"/>
    </location>
</feature>
<dbReference type="CDD" id="cd08886">
    <property type="entry name" value="RHO_alpha_C_2"/>
    <property type="match status" value="1"/>
</dbReference>
<dbReference type="GO" id="GO:0004497">
    <property type="term" value="F:monooxygenase activity"/>
    <property type="evidence" value="ECO:0007669"/>
    <property type="project" value="UniProtKB-ARBA"/>
</dbReference>
<keyword evidence="7" id="KW-0520">NAD</keyword>
<dbReference type="PROSITE" id="PS51296">
    <property type="entry name" value="RIESKE"/>
    <property type="match status" value="1"/>
</dbReference>
<keyword evidence="3" id="KW-0479">Metal-binding</keyword>
<dbReference type="PANTHER" id="PTHR43756">
    <property type="entry name" value="CHOLINE MONOOXYGENASE, CHLOROPLASTIC"/>
    <property type="match status" value="1"/>
</dbReference>
<dbReference type="Pfam" id="PF00848">
    <property type="entry name" value="Ring_hydroxyl_A"/>
    <property type="match status" value="1"/>
</dbReference>
<accession>A0A6I1FIE2</accession>
<dbReference type="SUPFAM" id="SSF55961">
    <property type="entry name" value="Bet v1-like"/>
    <property type="match status" value="1"/>
</dbReference>
<dbReference type="InterPro" id="IPR001663">
    <property type="entry name" value="Rng_hydr_dOase-A"/>
</dbReference>
<evidence type="ECO:0000256" key="2">
    <source>
        <dbReference type="ARBA" id="ARBA00022714"/>
    </source>
</evidence>
<protein>
    <submittedName>
        <fullName evidence="9">Rieske 2Fe-2S domain-containing protein</fullName>
    </submittedName>
</protein>
<dbReference type="PANTHER" id="PTHR43756:SF5">
    <property type="entry name" value="CHOLINE MONOOXYGENASE, CHLOROPLASTIC"/>
    <property type="match status" value="1"/>
</dbReference>
<dbReference type="RefSeq" id="WP_152152789.1">
    <property type="nucleotide sequence ID" value="NZ_WEIO01000008.1"/>
</dbReference>
<evidence type="ECO:0000313" key="9">
    <source>
        <dbReference type="EMBL" id="KAB7705534.1"/>
    </source>
</evidence>
<dbReference type="InterPro" id="IPR036922">
    <property type="entry name" value="Rieske_2Fe-2S_sf"/>
</dbReference>
<dbReference type="CDD" id="cd03469">
    <property type="entry name" value="Rieske_RO_Alpha_N"/>
    <property type="match status" value="1"/>
</dbReference>
<name>A0A6I1FIE2_9BACI</name>
<evidence type="ECO:0000259" key="8">
    <source>
        <dbReference type="PROSITE" id="PS51296"/>
    </source>
</evidence>
<evidence type="ECO:0000313" key="10">
    <source>
        <dbReference type="Proteomes" id="UP000429595"/>
    </source>
</evidence>
<dbReference type="Pfam" id="PF00355">
    <property type="entry name" value="Rieske"/>
    <property type="match status" value="1"/>
</dbReference>
<keyword evidence="2" id="KW-0001">2Fe-2S</keyword>
<dbReference type="GO" id="GO:0005506">
    <property type="term" value="F:iron ion binding"/>
    <property type="evidence" value="ECO:0007669"/>
    <property type="project" value="InterPro"/>
</dbReference>
<evidence type="ECO:0000256" key="3">
    <source>
        <dbReference type="ARBA" id="ARBA00022723"/>
    </source>
</evidence>
<dbReference type="InterPro" id="IPR015881">
    <property type="entry name" value="ARHD_Rieske_2Fe_2S"/>
</dbReference>
<evidence type="ECO:0000256" key="1">
    <source>
        <dbReference type="ARBA" id="ARBA00001962"/>
    </source>
</evidence>
<sequence length="360" mass="41662">MAYNKVENASNRTFERTLTYDKYTDPKIHEKELDLVFSKSWQLVGHVSQVEKAGAFFTTEVANEPIIVTRGKDEVVRAFYNVCPHRATKLERTESGNKKILQCGYHGWTFKLDGQLNKAPNFRGEDAACVQDACLRSIRMEIMESLIFVNLDDDAKPLSESYGDFFEKLSKFPFLSELKRTHQKTRLIKANWKAYIDNYLECDHCHVAHPDFVSTLDMNDYQITTCDNYSIQGTVVKPDKNYGTVDLNQAEMQGGSFFWLWPNLMLTIYPGPGNMASIQMIPIDHETSMAVYTYYFRDENLSQEEKDLMTFAEQVRQEDIELVELEQIGFRSRAFNRGRYSSSEKAIVQFHEMVLEALNE</sequence>
<dbReference type="GO" id="GO:0016705">
    <property type="term" value="F:oxidoreductase activity, acting on paired donors, with incorporation or reduction of molecular oxygen"/>
    <property type="evidence" value="ECO:0007669"/>
    <property type="project" value="UniProtKB-ARBA"/>
</dbReference>
<keyword evidence="6" id="KW-0411">Iron-sulfur</keyword>
<keyword evidence="5" id="KW-0408">Iron</keyword>
<dbReference type="Gene3D" id="3.90.380.10">
    <property type="entry name" value="Naphthalene 1,2-dioxygenase Alpha Subunit, Chain A, domain 1"/>
    <property type="match status" value="2"/>
</dbReference>
<dbReference type="PRINTS" id="PR00090">
    <property type="entry name" value="RNGDIOXGNASE"/>
</dbReference>
<keyword evidence="10" id="KW-1185">Reference proteome</keyword>
<evidence type="ECO:0000256" key="5">
    <source>
        <dbReference type="ARBA" id="ARBA00023004"/>
    </source>
</evidence>
<comment type="cofactor">
    <cofactor evidence="1">
        <name>Fe cation</name>
        <dbReference type="ChEBI" id="CHEBI:24875"/>
    </cofactor>
</comment>
<evidence type="ECO:0000256" key="7">
    <source>
        <dbReference type="ARBA" id="ARBA00023027"/>
    </source>
</evidence>
<gene>
    <name evidence="9" type="ORF">F9802_13410</name>
</gene>
<reference evidence="9 10" key="1">
    <citation type="submission" date="2019-10" db="EMBL/GenBank/DDBJ databases">
        <title>Bacillus aerolatum sp. nov., isolated from bioaerosol of sport playgrounds.</title>
        <authorList>
            <person name="Chen P."/>
            <person name="Zhang G."/>
        </authorList>
    </citation>
    <scope>NUCLEOTIDE SEQUENCE [LARGE SCALE GENOMIC DNA]</scope>
    <source>
        <strain evidence="9 10">CX253</strain>
    </source>
</reference>
<dbReference type="Gene3D" id="2.102.10.10">
    <property type="entry name" value="Rieske [2Fe-2S] iron-sulphur domain"/>
    <property type="match status" value="1"/>
</dbReference>
<dbReference type="Proteomes" id="UP000429595">
    <property type="component" value="Unassembled WGS sequence"/>
</dbReference>
<dbReference type="InterPro" id="IPR017941">
    <property type="entry name" value="Rieske_2Fe-2S"/>
</dbReference>
<proteinExistence type="predicted"/>
<dbReference type="AlphaFoldDB" id="A0A6I1FIE2"/>
<dbReference type="EMBL" id="WEIO01000008">
    <property type="protein sequence ID" value="KAB7705534.1"/>
    <property type="molecule type" value="Genomic_DNA"/>
</dbReference>
<evidence type="ECO:0000256" key="4">
    <source>
        <dbReference type="ARBA" id="ARBA00023002"/>
    </source>
</evidence>
<keyword evidence="4" id="KW-0560">Oxidoreductase</keyword>